<sequence length="111" mass="12763">LIILGNYNYAIDHTSNLTKLMSQISKHLKKRSLPWSAKVTKALKELKLKCQSLPLLKIFDKGHLILKIDSSNNYWGTILIEEFKGNKRICGYKLGNSLKLSTTTHHRRKKS</sequence>
<dbReference type="EMBL" id="KK787317">
    <property type="protein sequence ID" value="KDO38877.1"/>
    <property type="molecule type" value="Genomic_DNA"/>
</dbReference>
<reference evidence="1 2" key="1">
    <citation type="submission" date="2014-04" db="EMBL/GenBank/DDBJ databases">
        <authorList>
            <consortium name="International Citrus Genome Consortium"/>
            <person name="Gmitter F."/>
            <person name="Chen C."/>
            <person name="Farmerie W."/>
            <person name="Harkins T."/>
            <person name="Desany B."/>
            <person name="Mohiuddin M."/>
            <person name="Kodira C."/>
            <person name="Borodovsky M."/>
            <person name="Lomsadze A."/>
            <person name="Burns P."/>
            <person name="Jenkins J."/>
            <person name="Prochnik S."/>
            <person name="Shu S."/>
            <person name="Chapman J."/>
            <person name="Pitluck S."/>
            <person name="Schmutz J."/>
            <person name="Rokhsar D."/>
        </authorList>
    </citation>
    <scope>NUCLEOTIDE SEQUENCE</scope>
</reference>
<protein>
    <recommendedName>
        <fullName evidence="3">Reverse transcriptase/retrotransposon-derived protein RNase H-like domain-containing protein</fullName>
    </recommendedName>
</protein>
<gene>
    <name evidence="1" type="ORF">CISIN_1g041548mg</name>
</gene>
<evidence type="ECO:0000313" key="1">
    <source>
        <dbReference type="EMBL" id="KDO38877.1"/>
    </source>
</evidence>
<evidence type="ECO:0008006" key="3">
    <source>
        <dbReference type="Google" id="ProtNLM"/>
    </source>
</evidence>
<keyword evidence="2" id="KW-1185">Reference proteome</keyword>
<feature type="non-terminal residue" evidence="1">
    <location>
        <position position="1"/>
    </location>
</feature>
<name>A0A067DIN6_CITSI</name>
<proteinExistence type="predicted"/>
<organism evidence="1 2">
    <name type="scientific">Citrus sinensis</name>
    <name type="common">Sweet orange</name>
    <name type="synonym">Citrus aurantium var. sinensis</name>
    <dbReference type="NCBI Taxonomy" id="2711"/>
    <lineage>
        <taxon>Eukaryota</taxon>
        <taxon>Viridiplantae</taxon>
        <taxon>Streptophyta</taxon>
        <taxon>Embryophyta</taxon>
        <taxon>Tracheophyta</taxon>
        <taxon>Spermatophyta</taxon>
        <taxon>Magnoliopsida</taxon>
        <taxon>eudicotyledons</taxon>
        <taxon>Gunneridae</taxon>
        <taxon>Pentapetalae</taxon>
        <taxon>rosids</taxon>
        <taxon>malvids</taxon>
        <taxon>Sapindales</taxon>
        <taxon>Rutaceae</taxon>
        <taxon>Aurantioideae</taxon>
        <taxon>Citrus</taxon>
    </lineage>
</organism>
<evidence type="ECO:0000313" key="2">
    <source>
        <dbReference type="Proteomes" id="UP000027120"/>
    </source>
</evidence>
<dbReference type="SUPFAM" id="SSF56672">
    <property type="entry name" value="DNA/RNA polymerases"/>
    <property type="match status" value="1"/>
</dbReference>
<dbReference type="AlphaFoldDB" id="A0A067DIN6"/>
<dbReference type="Proteomes" id="UP000027120">
    <property type="component" value="Unassembled WGS sequence"/>
</dbReference>
<dbReference type="SMR" id="A0A067DIN6"/>
<accession>A0A067DIN6</accession>
<dbReference type="InterPro" id="IPR043502">
    <property type="entry name" value="DNA/RNA_pol_sf"/>
</dbReference>